<feature type="transmembrane region" description="Helical" evidence="7">
    <location>
        <begin position="20"/>
        <end position="39"/>
    </location>
</feature>
<dbReference type="InterPro" id="IPR000223">
    <property type="entry name" value="Pept_S26A_signal_pept_1"/>
</dbReference>
<evidence type="ECO:0000256" key="7">
    <source>
        <dbReference type="RuleBase" id="RU362042"/>
    </source>
</evidence>
<keyword evidence="5 7" id="KW-0378">Hydrolase</keyword>
<dbReference type="SUPFAM" id="SSF51306">
    <property type="entry name" value="LexA/Signal peptidase"/>
    <property type="match status" value="1"/>
</dbReference>
<evidence type="ECO:0000256" key="5">
    <source>
        <dbReference type="ARBA" id="ARBA00022801"/>
    </source>
</evidence>
<evidence type="ECO:0000256" key="1">
    <source>
        <dbReference type="ARBA" id="ARBA00000677"/>
    </source>
</evidence>
<comment type="catalytic activity">
    <reaction evidence="1 7">
        <text>Cleavage of hydrophobic, N-terminal signal or leader sequences from secreted and periplasmic proteins.</text>
        <dbReference type="EC" id="3.4.21.89"/>
    </reaction>
</comment>
<dbReference type="NCBIfam" id="TIGR02227">
    <property type="entry name" value="sigpep_I_bact"/>
    <property type="match status" value="1"/>
</dbReference>
<dbReference type="EC" id="3.4.21.89" evidence="3 7"/>
<dbReference type="GO" id="GO:0004252">
    <property type="term" value="F:serine-type endopeptidase activity"/>
    <property type="evidence" value="ECO:0007669"/>
    <property type="project" value="InterPro"/>
</dbReference>
<evidence type="ECO:0000259" key="9">
    <source>
        <dbReference type="Pfam" id="PF10502"/>
    </source>
</evidence>
<organism evidence="10 13">
    <name type="scientific">Salinibacter ruber</name>
    <dbReference type="NCBI Taxonomy" id="146919"/>
    <lineage>
        <taxon>Bacteria</taxon>
        <taxon>Pseudomonadati</taxon>
        <taxon>Rhodothermota</taxon>
        <taxon>Rhodothermia</taxon>
        <taxon>Rhodothermales</taxon>
        <taxon>Salinibacteraceae</taxon>
        <taxon>Salinibacter</taxon>
    </lineage>
</organism>
<feature type="active site" evidence="6">
    <location>
        <position position="124"/>
    </location>
</feature>
<dbReference type="PANTHER" id="PTHR43390:SF1">
    <property type="entry name" value="CHLOROPLAST PROCESSING PEPTIDASE"/>
    <property type="match status" value="1"/>
</dbReference>
<feature type="domain" description="Peptidase S26" evidence="9">
    <location>
        <begin position="279"/>
        <end position="329"/>
    </location>
</feature>
<dbReference type="Proteomes" id="UP001155110">
    <property type="component" value="Unassembled WGS sequence"/>
</dbReference>
<proteinExistence type="inferred from homology"/>
<accession>A0A9X2U1W3</accession>
<comment type="similarity">
    <text evidence="2 7">Belongs to the peptidase S26 family.</text>
</comment>
<evidence type="ECO:0000256" key="2">
    <source>
        <dbReference type="ARBA" id="ARBA00009370"/>
    </source>
</evidence>
<protein>
    <recommendedName>
        <fullName evidence="4 7">Signal peptidase I</fullName>
        <ecNumber evidence="3 7">3.4.21.89</ecNumber>
    </recommendedName>
</protein>
<dbReference type="InterPro" id="IPR019757">
    <property type="entry name" value="Pept_S26A_signal_pept_1_Lys-AS"/>
</dbReference>
<dbReference type="PANTHER" id="PTHR43390">
    <property type="entry name" value="SIGNAL PEPTIDASE I"/>
    <property type="match status" value="1"/>
</dbReference>
<dbReference type="EMBL" id="JANUBL010000003">
    <property type="protein sequence ID" value="MCS4121823.1"/>
    <property type="molecule type" value="Genomic_DNA"/>
</dbReference>
<feature type="domain" description="Peptidase S26" evidence="9">
    <location>
        <begin position="18"/>
        <end position="165"/>
    </location>
</feature>
<evidence type="ECO:0000256" key="4">
    <source>
        <dbReference type="ARBA" id="ARBA00019232"/>
    </source>
</evidence>
<dbReference type="Gene3D" id="2.10.109.10">
    <property type="entry name" value="Umud Fragment, subunit A"/>
    <property type="match status" value="1"/>
</dbReference>
<evidence type="ECO:0000256" key="3">
    <source>
        <dbReference type="ARBA" id="ARBA00013208"/>
    </source>
</evidence>
<keyword evidence="7" id="KW-0472">Membrane</keyword>
<dbReference type="InterPro" id="IPR019533">
    <property type="entry name" value="Peptidase_S26"/>
</dbReference>
<comment type="subcellular location">
    <subcellularLocation>
        <location evidence="7">Membrane</location>
        <topology evidence="7">Single-pass type II membrane protein</topology>
    </subcellularLocation>
</comment>
<feature type="region of interest" description="Disordered" evidence="8">
    <location>
        <begin position="364"/>
        <end position="392"/>
    </location>
</feature>
<evidence type="ECO:0000256" key="6">
    <source>
        <dbReference type="PIRSR" id="PIRSR600223-1"/>
    </source>
</evidence>
<evidence type="ECO:0000313" key="10">
    <source>
        <dbReference type="EMBL" id="MCS3864407.1"/>
    </source>
</evidence>
<dbReference type="AlphaFoldDB" id="A0A9X2U1W3"/>
<keyword evidence="7" id="KW-1133">Transmembrane helix</keyword>
<comment type="caution">
    <text evidence="10">The sequence shown here is derived from an EMBL/GenBank/DDBJ whole genome shotgun (WGS) entry which is preliminary data.</text>
</comment>
<dbReference type="CDD" id="cd06530">
    <property type="entry name" value="S26_SPase_I"/>
    <property type="match status" value="2"/>
</dbReference>
<dbReference type="PRINTS" id="PR00727">
    <property type="entry name" value="LEADERPTASE"/>
</dbReference>
<name>A0A9X2U1W3_9BACT</name>
<dbReference type="EMBL" id="JANTZM010000010">
    <property type="protein sequence ID" value="MCS4158220.1"/>
    <property type="molecule type" value="Genomic_DNA"/>
</dbReference>
<dbReference type="InterPro" id="IPR036286">
    <property type="entry name" value="LexA/Signal_pep-like_sf"/>
</dbReference>
<evidence type="ECO:0000313" key="12">
    <source>
        <dbReference type="EMBL" id="MCS4158220.1"/>
    </source>
</evidence>
<reference evidence="10" key="1">
    <citation type="submission" date="2022-08" db="EMBL/GenBank/DDBJ databases">
        <title>Genomic Encyclopedia of Type Strains, Phase V (KMG-V): Genome sequencing to study the core and pangenomes of soil and plant-associated prokaryotes.</title>
        <authorList>
            <person name="Whitman W."/>
        </authorList>
    </citation>
    <scope>NUCLEOTIDE SEQUENCE</scope>
    <source>
        <strain evidence="10">SP2016B</strain>
        <strain evidence="12">SP3002</strain>
        <strain evidence="11">SP3026</strain>
    </source>
</reference>
<dbReference type="PROSITE" id="PS00760">
    <property type="entry name" value="SPASE_I_2"/>
    <property type="match status" value="1"/>
</dbReference>
<dbReference type="Proteomes" id="UP001155144">
    <property type="component" value="Unassembled WGS sequence"/>
</dbReference>
<dbReference type="EMBL" id="JANTYZ010000002">
    <property type="protein sequence ID" value="MCS3864407.1"/>
    <property type="molecule type" value="Genomic_DNA"/>
</dbReference>
<gene>
    <name evidence="11" type="ORF">GGP45_002176</name>
    <name evidence="10" type="ORF">GGP82_000953</name>
    <name evidence="12" type="ORF">GGP99_002192</name>
</gene>
<dbReference type="Proteomes" id="UP001155034">
    <property type="component" value="Unassembled WGS sequence"/>
</dbReference>
<dbReference type="GO" id="GO:0006465">
    <property type="term" value="P:signal peptide processing"/>
    <property type="evidence" value="ECO:0007669"/>
    <property type="project" value="InterPro"/>
</dbReference>
<dbReference type="GO" id="GO:0009003">
    <property type="term" value="F:signal peptidase activity"/>
    <property type="evidence" value="ECO:0007669"/>
    <property type="project" value="UniProtKB-EC"/>
</dbReference>
<evidence type="ECO:0000313" key="11">
    <source>
        <dbReference type="EMBL" id="MCS4121823.1"/>
    </source>
</evidence>
<dbReference type="GO" id="GO:0016020">
    <property type="term" value="C:membrane"/>
    <property type="evidence" value="ECO:0007669"/>
    <property type="project" value="UniProtKB-SubCell"/>
</dbReference>
<dbReference type="Pfam" id="PF10502">
    <property type="entry name" value="Peptidase_S26"/>
    <property type="match status" value="2"/>
</dbReference>
<dbReference type="RefSeq" id="WP_208424502.1">
    <property type="nucleotide sequence ID" value="NZ_CALTRV010000005.1"/>
</dbReference>
<keyword evidence="7" id="KW-0812">Transmembrane</keyword>
<evidence type="ECO:0000313" key="13">
    <source>
        <dbReference type="Proteomes" id="UP001155034"/>
    </source>
</evidence>
<evidence type="ECO:0000256" key="8">
    <source>
        <dbReference type="SAM" id="MobiDB-lite"/>
    </source>
</evidence>
<keyword evidence="7" id="KW-0645">Protease</keyword>
<feature type="active site" evidence="6">
    <location>
        <position position="48"/>
    </location>
</feature>
<sequence>MSTDDSSRDADARKSELRQWGESLVVAVVIVLIVRSLLFDLFRIPTPSMEENLLVGDYLVVSKLHYGPRTPVSLGIPLTSIHLPGVTFPYHRLPGFSKVQRGDPIVFNYPPDDEPIDRKVHYVKRVIGMPGDTLSVRDKLVHIDGDPLPLGRGMQQYWTVTKSDARYQIPRRRMEEMGISEVRRTNRAETVRVLATPEGAKQMRQRSWVRSIEPYVLNSDEYNDLMYPSGRGYTPDNYGPVHIPAKGTTVKLTDRNWALYRPVIVRYEGHDARQMTDSTFAIDGARTSTYTFQQDYFFAMGDNRDNSQDSRFWGFVPMDHVVGKAVLTYFSWDHEAWLPRFGRILRPIADAGVFREQPVMNELSGGQTAGVPLPDSSSRARPPVVTDRFPAR</sequence>